<name>A0A367YXU0_9ACTN</name>
<dbReference type="SUPFAM" id="SSF47090">
    <property type="entry name" value="PGBD-like"/>
    <property type="match status" value="1"/>
</dbReference>
<dbReference type="InterPro" id="IPR036365">
    <property type="entry name" value="PGBD-like_sf"/>
</dbReference>
<dbReference type="Pfam" id="PF13539">
    <property type="entry name" value="Peptidase_M15_4"/>
    <property type="match status" value="1"/>
</dbReference>
<accession>A0A367YXU0</accession>
<keyword evidence="4" id="KW-1185">Reference proteome</keyword>
<dbReference type="InterPro" id="IPR006311">
    <property type="entry name" value="TAT_signal"/>
</dbReference>
<organism evidence="3 4">
    <name type="scientific">Desertihabitans brevis</name>
    <dbReference type="NCBI Taxonomy" id="2268447"/>
    <lineage>
        <taxon>Bacteria</taxon>
        <taxon>Bacillati</taxon>
        <taxon>Actinomycetota</taxon>
        <taxon>Actinomycetes</taxon>
        <taxon>Propionibacteriales</taxon>
        <taxon>Propionibacteriaceae</taxon>
        <taxon>Desertihabitans</taxon>
    </lineage>
</organism>
<dbReference type="Pfam" id="PF01471">
    <property type="entry name" value="PG_binding_1"/>
    <property type="match status" value="1"/>
</dbReference>
<dbReference type="InterPro" id="IPR036366">
    <property type="entry name" value="PGBDSf"/>
</dbReference>
<dbReference type="InterPro" id="IPR039561">
    <property type="entry name" value="Peptidase_M15C"/>
</dbReference>
<sequence length="267" mass="27014">MCEHHPTLPASTPRLGRRAVLRGLGLTGLGLATAGGLAQVTATRAAAAEVSQNGWPAAPDLPLSTLTVDGVGFPPGIARGAPHVILGWVARQLAERVEAPVDPGCWGFSYRPVTGGTALSNHASGTAIDYNAPQHPIGASGTFTTAQVAEIHAIVASCDGVVRWGGDYSGRKDEMHFELNRPPGAAVDAVAAKLAGGTPPRPTIREGSQGAAVRDAQTLLNAKGGYGLVVDGIFGPATTAAVRDFQAASGLAVDGIVGPATWAALEA</sequence>
<dbReference type="Gene3D" id="3.30.1380.10">
    <property type="match status" value="1"/>
</dbReference>
<dbReference type="PROSITE" id="PS51318">
    <property type="entry name" value="TAT"/>
    <property type="match status" value="1"/>
</dbReference>
<dbReference type="EMBL" id="QOUI01000002">
    <property type="protein sequence ID" value="RCK70547.1"/>
    <property type="molecule type" value="Genomic_DNA"/>
</dbReference>
<dbReference type="GO" id="GO:0008233">
    <property type="term" value="F:peptidase activity"/>
    <property type="evidence" value="ECO:0007669"/>
    <property type="project" value="InterPro"/>
</dbReference>
<evidence type="ECO:0000259" key="1">
    <source>
        <dbReference type="Pfam" id="PF01471"/>
    </source>
</evidence>
<proteinExistence type="predicted"/>
<feature type="domain" description="Peptidase M15C" evidence="2">
    <location>
        <begin position="115"/>
        <end position="179"/>
    </location>
</feature>
<comment type="caution">
    <text evidence="3">The sequence shown here is derived from an EMBL/GenBank/DDBJ whole genome shotgun (WGS) entry which is preliminary data.</text>
</comment>
<dbReference type="RefSeq" id="WP_114125319.1">
    <property type="nucleotide sequence ID" value="NZ_QOUI01000002.1"/>
</dbReference>
<dbReference type="SUPFAM" id="SSF55166">
    <property type="entry name" value="Hedgehog/DD-peptidase"/>
    <property type="match status" value="1"/>
</dbReference>
<evidence type="ECO:0000313" key="3">
    <source>
        <dbReference type="EMBL" id="RCK70547.1"/>
    </source>
</evidence>
<feature type="domain" description="Peptidoglycan binding-like" evidence="1">
    <location>
        <begin position="209"/>
        <end position="265"/>
    </location>
</feature>
<dbReference type="AlphaFoldDB" id="A0A367YXU0"/>
<dbReference type="Gene3D" id="1.10.101.10">
    <property type="entry name" value="PGBD-like superfamily/PGBD"/>
    <property type="match status" value="1"/>
</dbReference>
<dbReference type="Proteomes" id="UP000252770">
    <property type="component" value="Unassembled WGS sequence"/>
</dbReference>
<gene>
    <name evidence="3" type="ORF">DT076_03685</name>
</gene>
<reference evidence="3 4" key="1">
    <citation type="submission" date="2018-07" db="EMBL/GenBank/DDBJ databases">
        <title>Desertimonas flava gen. nov. sp. nov.</title>
        <authorList>
            <person name="Liu S."/>
        </authorList>
    </citation>
    <scope>NUCLEOTIDE SEQUENCE [LARGE SCALE GENOMIC DNA]</scope>
    <source>
        <strain evidence="3 4">16Sb5-5</strain>
    </source>
</reference>
<evidence type="ECO:0008006" key="5">
    <source>
        <dbReference type="Google" id="ProtNLM"/>
    </source>
</evidence>
<dbReference type="InterPro" id="IPR009045">
    <property type="entry name" value="Zn_M74/Hedgehog-like"/>
</dbReference>
<protein>
    <recommendedName>
        <fullName evidence="5">Peptidoglycan-binding protein</fullName>
    </recommendedName>
</protein>
<evidence type="ECO:0000313" key="4">
    <source>
        <dbReference type="Proteomes" id="UP000252770"/>
    </source>
</evidence>
<dbReference type="InterPro" id="IPR002477">
    <property type="entry name" value="Peptidoglycan-bd-like"/>
</dbReference>
<evidence type="ECO:0000259" key="2">
    <source>
        <dbReference type="Pfam" id="PF13539"/>
    </source>
</evidence>